<name>A0ABT6RZD0_9ACTN</name>
<dbReference type="GO" id="GO:0004497">
    <property type="term" value="F:monooxygenase activity"/>
    <property type="evidence" value="ECO:0007669"/>
    <property type="project" value="UniProtKB-KW"/>
</dbReference>
<evidence type="ECO:0000313" key="4">
    <source>
        <dbReference type="EMBL" id="MDI3389794.1"/>
    </source>
</evidence>
<dbReference type="PRINTS" id="PR00420">
    <property type="entry name" value="RNGMNOXGNASE"/>
</dbReference>
<keyword evidence="1" id="KW-0560">Oxidoreductase</keyword>
<proteinExistence type="predicted"/>
<evidence type="ECO:0000313" key="5">
    <source>
        <dbReference type="Proteomes" id="UP001224661"/>
    </source>
</evidence>
<dbReference type="Proteomes" id="UP001224661">
    <property type="component" value="Unassembled WGS sequence"/>
</dbReference>
<dbReference type="RefSeq" id="WP_282516267.1">
    <property type="nucleotide sequence ID" value="NZ_JASCIR010000033.1"/>
</dbReference>
<comment type="caution">
    <text evidence="4">The sequence shown here is derived from an EMBL/GenBank/DDBJ whole genome shotgun (WGS) entry which is preliminary data.</text>
</comment>
<dbReference type="Pfam" id="PF01494">
    <property type="entry name" value="FAD_binding_3"/>
    <property type="match status" value="1"/>
</dbReference>
<dbReference type="SUPFAM" id="SSF51905">
    <property type="entry name" value="FAD/NAD(P)-binding domain"/>
    <property type="match status" value="1"/>
</dbReference>
<dbReference type="EMBL" id="JASCIR010000033">
    <property type="protein sequence ID" value="MDI3389794.1"/>
    <property type="molecule type" value="Genomic_DNA"/>
</dbReference>
<organism evidence="4 5">
    <name type="scientific">Streptomyces solicavernae</name>
    <dbReference type="NCBI Taxonomy" id="3043614"/>
    <lineage>
        <taxon>Bacteria</taxon>
        <taxon>Bacillati</taxon>
        <taxon>Actinomycetota</taxon>
        <taxon>Actinomycetes</taxon>
        <taxon>Kitasatosporales</taxon>
        <taxon>Streptomycetaceae</taxon>
        <taxon>Streptomyces</taxon>
    </lineage>
</organism>
<accession>A0ABT6RZD0</accession>
<dbReference type="PANTHER" id="PTHR13789:SF309">
    <property type="entry name" value="PUTATIVE (AFU_ORTHOLOGUE AFUA_6G14510)-RELATED"/>
    <property type="match status" value="1"/>
</dbReference>
<evidence type="ECO:0000256" key="1">
    <source>
        <dbReference type="ARBA" id="ARBA00023002"/>
    </source>
</evidence>
<evidence type="ECO:0000256" key="2">
    <source>
        <dbReference type="ARBA" id="ARBA00023033"/>
    </source>
</evidence>
<keyword evidence="5" id="KW-1185">Reference proteome</keyword>
<dbReference type="Gene3D" id="3.50.50.60">
    <property type="entry name" value="FAD/NAD(P)-binding domain"/>
    <property type="match status" value="1"/>
</dbReference>
<dbReference type="InterPro" id="IPR002938">
    <property type="entry name" value="FAD-bd"/>
</dbReference>
<dbReference type="InterPro" id="IPR050493">
    <property type="entry name" value="FAD-dep_Monooxygenase_BioMet"/>
</dbReference>
<protein>
    <submittedName>
        <fullName evidence="4">FAD-dependent monooxygenase</fullName>
    </submittedName>
</protein>
<feature type="domain" description="FAD-binding" evidence="3">
    <location>
        <begin position="9"/>
        <end position="322"/>
    </location>
</feature>
<reference evidence="4 5" key="1">
    <citation type="submission" date="2023-05" db="EMBL/GenBank/DDBJ databases">
        <title>Draft genome sequence of Streptomyces sp. B-S-A8 isolated from a cave soil in Thailand.</title>
        <authorList>
            <person name="Chamroensaksri N."/>
            <person name="Muangham S."/>
        </authorList>
    </citation>
    <scope>NUCLEOTIDE SEQUENCE [LARGE SCALE GENOMIC DNA]</scope>
    <source>
        <strain evidence="4 5">B-S-A8</strain>
    </source>
</reference>
<keyword evidence="2 4" id="KW-0503">Monooxygenase</keyword>
<sequence length="385" mass="42013">MGIDNKNSMAVVGGGLGGAATAVLLQQAGYSVAVFEQARKFEPAGAGIHLTPNVMRILGHIGIDDALIRSGCLPGSFTSRNLVSNSVRCTLSLGDQAKERYGAPYLTVGRGVLHRELINALRPGSVQYDKRLVSLDDCGKVVRMRFADGSTAEASCVIGADGLGSQVREVMHGAERPSFAGQIAYRAIVPADTRVPVDRRCITKWWADDSFVIGYLIDSRSDDYYFVAGTAADAWTHPQSWVDGDRDEMLDAFTGSCDEVRSLLNAAESLSKWPLFERPPLQQWGRGRIALLGDACHPMRPHMAQGAAMAIEDGVLLLRCLEVEDEIEAAFWRYAESRKQRTGRIQAVSAENSWLKDAEDPAWVFSHDAMNIDLAPRRSSTLTVI</sequence>
<dbReference type="PANTHER" id="PTHR13789">
    <property type="entry name" value="MONOOXYGENASE"/>
    <property type="match status" value="1"/>
</dbReference>
<dbReference type="InterPro" id="IPR036188">
    <property type="entry name" value="FAD/NAD-bd_sf"/>
</dbReference>
<evidence type="ECO:0000259" key="3">
    <source>
        <dbReference type="Pfam" id="PF01494"/>
    </source>
</evidence>
<gene>
    <name evidence="4" type="ORF">QIS99_26920</name>
</gene>